<dbReference type="RefSeq" id="WP_106393319.1">
    <property type="nucleotide sequence ID" value="NZ_PVNK01000174.1"/>
</dbReference>
<dbReference type="PRINTS" id="PR01438">
    <property type="entry name" value="UNVRSLSTRESS"/>
</dbReference>
<evidence type="ECO:0000313" key="4">
    <source>
        <dbReference type="Proteomes" id="UP000237968"/>
    </source>
</evidence>
<organism evidence="3 4">
    <name type="scientific">Enhygromyxa salina</name>
    <dbReference type="NCBI Taxonomy" id="215803"/>
    <lineage>
        <taxon>Bacteria</taxon>
        <taxon>Pseudomonadati</taxon>
        <taxon>Myxococcota</taxon>
        <taxon>Polyangia</taxon>
        <taxon>Nannocystales</taxon>
        <taxon>Nannocystaceae</taxon>
        <taxon>Enhygromyxa</taxon>
    </lineage>
</organism>
<dbReference type="PANTHER" id="PTHR46268:SF6">
    <property type="entry name" value="UNIVERSAL STRESS PROTEIN UP12"/>
    <property type="match status" value="1"/>
</dbReference>
<dbReference type="PANTHER" id="PTHR46268">
    <property type="entry name" value="STRESS RESPONSE PROTEIN NHAX"/>
    <property type="match status" value="1"/>
</dbReference>
<sequence length="156" mass="17135">MPWKFDQTGEQTVLLPYDFSDPATDAIATAREMVARPELLYVLHVIPPIDVASPGFLSGALEIETLRKHADTELTKVLDAAGLAKAQRRVHVGDPASEILDVAREIEANVIVIPSRGKTGLRRWMIGSVAERVVRRAQCPVLVLPIVDDDDDDDTN</sequence>
<comment type="similarity">
    <text evidence="1">Belongs to the universal stress protein A family.</text>
</comment>
<dbReference type="CDD" id="cd00293">
    <property type="entry name" value="USP-like"/>
    <property type="match status" value="1"/>
</dbReference>
<evidence type="ECO:0000259" key="2">
    <source>
        <dbReference type="Pfam" id="PF00582"/>
    </source>
</evidence>
<dbReference type="InterPro" id="IPR006016">
    <property type="entry name" value="UspA"/>
</dbReference>
<protein>
    <submittedName>
        <fullName evidence="3">Universal stress protein F</fullName>
    </submittedName>
</protein>
<feature type="domain" description="UspA" evidence="2">
    <location>
        <begin position="11"/>
        <end position="145"/>
    </location>
</feature>
<evidence type="ECO:0000313" key="3">
    <source>
        <dbReference type="EMBL" id="PRP95025.1"/>
    </source>
</evidence>
<dbReference type="Proteomes" id="UP000237968">
    <property type="component" value="Unassembled WGS sequence"/>
</dbReference>
<reference evidence="3 4" key="1">
    <citation type="submission" date="2018-03" db="EMBL/GenBank/DDBJ databases">
        <title>Draft Genome Sequences of the Obligatory Marine Myxobacteria Enhygromyxa salina SWB005.</title>
        <authorList>
            <person name="Poehlein A."/>
            <person name="Moghaddam J.A."/>
            <person name="Harms H."/>
            <person name="Alanjari M."/>
            <person name="Koenig G.M."/>
            <person name="Daniel R."/>
            <person name="Schaeberle T.F."/>
        </authorList>
    </citation>
    <scope>NUCLEOTIDE SEQUENCE [LARGE SCALE GENOMIC DNA]</scope>
    <source>
        <strain evidence="3 4">SWB005</strain>
    </source>
</reference>
<name>A0A2S9XQ94_9BACT</name>
<dbReference type="Pfam" id="PF00582">
    <property type="entry name" value="Usp"/>
    <property type="match status" value="1"/>
</dbReference>
<comment type="caution">
    <text evidence="3">The sequence shown here is derived from an EMBL/GenBank/DDBJ whole genome shotgun (WGS) entry which is preliminary data.</text>
</comment>
<dbReference type="AlphaFoldDB" id="A0A2S9XQ94"/>
<accession>A0A2S9XQ94</accession>
<dbReference type="SUPFAM" id="SSF52402">
    <property type="entry name" value="Adenine nucleotide alpha hydrolases-like"/>
    <property type="match status" value="1"/>
</dbReference>
<proteinExistence type="inferred from homology"/>
<gene>
    <name evidence="3" type="primary">uspF</name>
    <name evidence="3" type="ORF">ENSA5_40230</name>
</gene>
<dbReference type="Gene3D" id="3.40.50.12370">
    <property type="match status" value="1"/>
</dbReference>
<keyword evidence="4" id="KW-1185">Reference proteome</keyword>
<dbReference type="InterPro" id="IPR006015">
    <property type="entry name" value="Universal_stress_UspA"/>
</dbReference>
<dbReference type="OrthoDB" id="9788959at2"/>
<evidence type="ECO:0000256" key="1">
    <source>
        <dbReference type="ARBA" id="ARBA00008791"/>
    </source>
</evidence>
<dbReference type="EMBL" id="PVNK01000174">
    <property type="protein sequence ID" value="PRP95025.1"/>
    <property type="molecule type" value="Genomic_DNA"/>
</dbReference>